<evidence type="ECO:0000256" key="3">
    <source>
        <dbReference type="ARBA" id="ARBA00023242"/>
    </source>
</evidence>
<proteinExistence type="predicted"/>
<dbReference type="STRING" id="3871.A0A4P1QZ74"/>
<evidence type="ECO:0000259" key="5">
    <source>
        <dbReference type="SMART" id="SM01082"/>
    </source>
</evidence>
<evidence type="ECO:0000313" key="6">
    <source>
        <dbReference type="EMBL" id="OIV97934.1"/>
    </source>
</evidence>
<dbReference type="InterPro" id="IPR037647">
    <property type="entry name" value="HIRIP3"/>
</dbReference>
<keyword evidence="7" id="KW-1185">Reference proteome</keyword>
<accession>A0A4P1QZ74</accession>
<dbReference type="Pfam" id="PF09649">
    <property type="entry name" value="CHZ"/>
    <property type="match status" value="1"/>
</dbReference>
<dbReference type="EMBL" id="CM007374">
    <property type="protein sequence ID" value="OIV97934.1"/>
    <property type="molecule type" value="Genomic_DNA"/>
</dbReference>
<feature type="compositionally biased region" description="Basic and acidic residues" evidence="4">
    <location>
        <begin position="174"/>
        <end position="204"/>
    </location>
</feature>
<evidence type="ECO:0000313" key="7">
    <source>
        <dbReference type="Proteomes" id="UP000188354"/>
    </source>
</evidence>
<protein>
    <recommendedName>
        <fullName evidence="5">Histone chaperone domain-containing protein</fullName>
    </recommendedName>
</protein>
<dbReference type="InterPro" id="IPR019098">
    <property type="entry name" value="Histone_chaperone_domain_CHZ"/>
</dbReference>
<dbReference type="AlphaFoldDB" id="A0A4P1QZ74"/>
<dbReference type="GO" id="GO:0005634">
    <property type="term" value="C:nucleus"/>
    <property type="evidence" value="ECO:0007669"/>
    <property type="project" value="UniProtKB-SubCell"/>
</dbReference>
<evidence type="ECO:0000256" key="4">
    <source>
        <dbReference type="SAM" id="MobiDB-lite"/>
    </source>
</evidence>
<keyword evidence="2" id="KW-0143">Chaperone</keyword>
<feature type="region of interest" description="Disordered" evidence="4">
    <location>
        <begin position="167"/>
        <end position="278"/>
    </location>
</feature>
<comment type="subcellular location">
    <subcellularLocation>
        <location evidence="1">Nucleus</location>
    </subcellularLocation>
</comment>
<evidence type="ECO:0000256" key="2">
    <source>
        <dbReference type="ARBA" id="ARBA00023186"/>
    </source>
</evidence>
<evidence type="ECO:0000256" key="1">
    <source>
        <dbReference type="ARBA" id="ARBA00004123"/>
    </source>
</evidence>
<feature type="compositionally biased region" description="Basic and acidic residues" evidence="4">
    <location>
        <begin position="255"/>
        <end position="274"/>
    </location>
</feature>
<dbReference type="PANTHER" id="PTHR15410">
    <property type="entry name" value="HIRA-INTERACTING PROTEIN 3"/>
    <property type="match status" value="1"/>
</dbReference>
<dbReference type="PANTHER" id="PTHR15410:SF2">
    <property type="entry name" value="HIRA-INTERACTING PROTEIN 3"/>
    <property type="match status" value="1"/>
</dbReference>
<feature type="region of interest" description="Disordered" evidence="4">
    <location>
        <begin position="343"/>
        <end position="370"/>
    </location>
</feature>
<dbReference type="Proteomes" id="UP000188354">
    <property type="component" value="Chromosome LG14"/>
</dbReference>
<sequence length="370" mass="41854">MTEESEKKEDNDIESHIQTAISSRIPYSLTFEGVRRLLEKDLGFEAYTFDVHKAFIKQCLLKCLKDAGDVDGPNVYEDNVASTQETEKPKGECQSKDEKDVCREDEEKMEGLKITMAGLRRLLEEDLNLDKFTLDPYKKLISYKSTARQVIASSEVLEPPNNAKKIVKKKHVTKATEKFSSKENSDTSDNESGKDENEDGHVKPGETTVLKGKNQTSVGPKKCKEEESNLSSKKRVKTAKAASEDDSDTENNGKNSEDTQSHSSPEKPSKKKEVSTPVYVFLPQFTKKVKHAPKNRRERQLIKELEEILSREGLYSNPFEKEIKEVRRKKDKAKELEGIDMSNIVSSSRRRSTTSFAASPSPKPKTLEKN</sequence>
<reference evidence="6 7" key="1">
    <citation type="journal article" date="2017" name="Plant Biotechnol. J.">
        <title>A comprehensive draft genome sequence for lupin (Lupinus angustifolius), an emerging health food: insights into plant-microbe interactions and legume evolution.</title>
        <authorList>
            <person name="Hane J.K."/>
            <person name="Ming Y."/>
            <person name="Kamphuis L.G."/>
            <person name="Nelson M.N."/>
            <person name="Garg G."/>
            <person name="Atkins C.A."/>
            <person name="Bayer P.E."/>
            <person name="Bravo A."/>
            <person name="Bringans S."/>
            <person name="Cannon S."/>
            <person name="Edwards D."/>
            <person name="Foley R."/>
            <person name="Gao L.L."/>
            <person name="Harrison M.J."/>
            <person name="Huang W."/>
            <person name="Hurgobin B."/>
            <person name="Li S."/>
            <person name="Liu C.W."/>
            <person name="McGrath A."/>
            <person name="Morahan G."/>
            <person name="Murray J."/>
            <person name="Weller J."/>
            <person name="Jian J."/>
            <person name="Singh K.B."/>
        </authorList>
    </citation>
    <scope>NUCLEOTIDE SEQUENCE [LARGE SCALE GENOMIC DNA]</scope>
    <source>
        <strain evidence="7">cv. Tanjil</strain>
        <tissue evidence="6">Whole plant</tissue>
    </source>
</reference>
<name>A0A4P1QZ74_LUPAN</name>
<dbReference type="SMART" id="SM01082">
    <property type="entry name" value="CHZ"/>
    <property type="match status" value="1"/>
</dbReference>
<feature type="domain" description="Histone chaperone" evidence="5">
    <location>
        <begin position="330"/>
        <end position="365"/>
    </location>
</feature>
<feature type="compositionally biased region" description="Basic and acidic residues" evidence="4">
    <location>
        <begin position="85"/>
        <end position="104"/>
    </location>
</feature>
<keyword evidence="3" id="KW-0539">Nucleus</keyword>
<gene>
    <name evidence="6" type="ORF">TanjilG_12691</name>
</gene>
<organism evidence="6 7">
    <name type="scientific">Lupinus angustifolius</name>
    <name type="common">Narrow-leaved blue lupine</name>
    <dbReference type="NCBI Taxonomy" id="3871"/>
    <lineage>
        <taxon>Eukaryota</taxon>
        <taxon>Viridiplantae</taxon>
        <taxon>Streptophyta</taxon>
        <taxon>Embryophyta</taxon>
        <taxon>Tracheophyta</taxon>
        <taxon>Spermatophyta</taxon>
        <taxon>Magnoliopsida</taxon>
        <taxon>eudicotyledons</taxon>
        <taxon>Gunneridae</taxon>
        <taxon>Pentapetalae</taxon>
        <taxon>rosids</taxon>
        <taxon>fabids</taxon>
        <taxon>Fabales</taxon>
        <taxon>Fabaceae</taxon>
        <taxon>Papilionoideae</taxon>
        <taxon>50 kb inversion clade</taxon>
        <taxon>genistoids sensu lato</taxon>
        <taxon>core genistoids</taxon>
        <taxon>Genisteae</taxon>
        <taxon>Lupinus</taxon>
    </lineage>
</organism>
<feature type="region of interest" description="Disordered" evidence="4">
    <location>
        <begin position="75"/>
        <end position="104"/>
    </location>
</feature>
<dbReference type="Gramene" id="OIV97934">
    <property type="protein sequence ID" value="OIV97934"/>
    <property type="gene ID" value="TanjilG_12691"/>
</dbReference>